<dbReference type="PANTHER" id="PTHR34001">
    <property type="entry name" value="BLL7405 PROTEIN"/>
    <property type="match status" value="1"/>
</dbReference>
<feature type="domain" description="Outer membrane protein beta-barrel" evidence="7">
    <location>
        <begin position="28"/>
        <end position="221"/>
    </location>
</feature>
<comment type="subcellular location">
    <subcellularLocation>
        <location evidence="1">Cell outer membrane</location>
    </subcellularLocation>
</comment>
<reference evidence="8 9" key="1">
    <citation type="journal article" date="2018" name="Syst. Appl. Microbiol.">
        <title>Agrobacterium rosae sp. nov., isolated from galls on different agricultural crops.</title>
        <authorList>
            <person name="Kuzmanovic N."/>
            <person name="Pulawska J."/>
            <person name="Smalla K."/>
            <person name="Nesme X."/>
        </authorList>
    </citation>
    <scope>NUCLEOTIDE SEQUENCE [LARGE SCALE GENOMIC DNA]</scope>
    <source>
        <strain evidence="8 9">NCPPB 1650</strain>
    </source>
</reference>
<evidence type="ECO:0000256" key="4">
    <source>
        <dbReference type="ARBA" id="ARBA00023237"/>
    </source>
</evidence>
<evidence type="ECO:0000256" key="5">
    <source>
        <dbReference type="ARBA" id="ARBA00038306"/>
    </source>
</evidence>
<comment type="caution">
    <text evidence="8">The sequence shown here is derived from an EMBL/GenBank/DDBJ whole genome shotgun (WGS) entry which is preliminary data.</text>
</comment>
<dbReference type="InterPro" id="IPR011250">
    <property type="entry name" value="OMP/PagP_B-barrel"/>
</dbReference>
<keyword evidence="2 6" id="KW-0732">Signal</keyword>
<dbReference type="Proteomes" id="UP000237447">
    <property type="component" value="Unassembled WGS sequence"/>
</dbReference>
<evidence type="ECO:0000256" key="6">
    <source>
        <dbReference type="SAM" id="SignalP"/>
    </source>
</evidence>
<dbReference type="AlphaFoldDB" id="A0AAE5RUF0"/>
<keyword evidence="4" id="KW-0998">Cell outer membrane</keyword>
<feature type="signal peptide" evidence="6">
    <location>
        <begin position="1"/>
        <end position="19"/>
    </location>
</feature>
<dbReference type="GO" id="GO:0009279">
    <property type="term" value="C:cell outer membrane"/>
    <property type="evidence" value="ECO:0007669"/>
    <property type="project" value="UniProtKB-SubCell"/>
</dbReference>
<evidence type="ECO:0000313" key="9">
    <source>
        <dbReference type="Proteomes" id="UP000237447"/>
    </source>
</evidence>
<dbReference type="SUPFAM" id="SSF56925">
    <property type="entry name" value="OMPA-like"/>
    <property type="match status" value="1"/>
</dbReference>
<evidence type="ECO:0000256" key="1">
    <source>
        <dbReference type="ARBA" id="ARBA00004442"/>
    </source>
</evidence>
<organism evidence="8 9">
    <name type="scientific">Agrobacterium rosae</name>
    <dbReference type="NCBI Taxonomy" id="1972867"/>
    <lineage>
        <taxon>Bacteria</taxon>
        <taxon>Pseudomonadati</taxon>
        <taxon>Pseudomonadota</taxon>
        <taxon>Alphaproteobacteria</taxon>
        <taxon>Hyphomicrobiales</taxon>
        <taxon>Rhizobiaceae</taxon>
        <taxon>Rhizobium/Agrobacterium group</taxon>
        <taxon>Agrobacterium</taxon>
    </lineage>
</organism>
<accession>A0AAE5RUF0</accession>
<dbReference type="RefSeq" id="WP_103660005.1">
    <property type="nucleotide sequence ID" value="NZ_CP133552.1"/>
</dbReference>
<evidence type="ECO:0000259" key="7">
    <source>
        <dbReference type="Pfam" id="PF13505"/>
    </source>
</evidence>
<evidence type="ECO:0000313" key="8">
    <source>
        <dbReference type="EMBL" id="POO49372.1"/>
    </source>
</evidence>
<evidence type="ECO:0000256" key="2">
    <source>
        <dbReference type="ARBA" id="ARBA00022729"/>
    </source>
</evidence>
<protein>
    <recommendedName>
        <fullName evidence="7">Outer membrane protein beta-barrel domain-containing protein</fullName>
    </recommendedName>
</protein>
<dbReference type="EMBL" id="NXEJ01000010">
    <property type="protein sequence ID" value="POO49372.1"/>
    <property type="molecule type" value="Genomic_DNA"/>
</dbReference>
<dbReference type="Pfam" id="PF13505">
    <property type="entry name" value="OMP_b-brl"/>
    <property type="match status" value="1"/>
</dbReference>
<gene>
    <name evidence="8" type="ORF">CPJ18_21775</name>
</gene>
<sequence length="221" mass="23725">MKNIIVTLSFVLAASTAMAADAVNEVPTAPAAVETPLFSWTGFNVGIQGGYAWNNQDANISGGFGDISADFDGALAGGFVGYNYQFSNNWVVGVEGDFEANWGDDSQSFLGFTTINYGLDWQGSVRGRVGYAFDRALVYGTAGWAVGRGYAEVVGLPEEKENFNGYTVGVGVDYAFTDMMFGRIEYRYTDFGDKDFNFAGGGTINSDLDQHAIRVGLGVKF</sequence>
<evidence type="ECO:0000256" key="3">
    <source>
        <dbReference type="ARBA" id="ARBA00023136"/>
    </source>
</evidence>
<feature type="chain" id="PRO_5042190883" description="Outer membrane protein beta-barrel domain-containing protein" evidence="6">
    <location>
        <begin position="20"/>
        <end position="221"/>
    </location>
</feature>
<dbReference type="Gene3D" id="2.40.160.20">
    <property type="match status" value="1"/>
</dbReference>
<keyword evidence="3" id="KW-0472">Membrane</keyword>
<dbReference type="InterPro" id="IPR051692">
    <property type="entry name" value="OMP-like"/>
</dbReference>
<proteinExistence type="inferred from homology"/>
<name>A0AAE5RUF0_9HYPH</name>
<dbReference type="PANTHER" id="PTHR34001:SF3">
    <property type="entry name" value="BLL7405 PROTEIN"/>
    <property type="match status" value="1"/>
</dbReference>
<dbReference type="InterPro" id="IPR027385">
    <property type="entry name" value="Beta-barrel_OMP"/>
</dbReference>
<dbReference type="GeneID" id="86881951"/>
<comment type="similarity">
    <text evidence="5">Belongs to the Omp25/RopB family.</text>
</comment>